<keyword evidence="2" id="KW-1185">Reference proteome</keyword>
<comment type="caution">
    <text evidence="1">The sequence shown here is derived from an EMBL/GenBank/DDBJ whole genome shotgun (WGS) entry which is preliminary data.</text>
</comment>
<dbReference type="RefSeq" id="WP_228051853.1">
    <property type="nucleotide sequence ID" value="NZ_JADEWB010000105.1"/>
</dbReference>
<accession>A0ABR9VGG8</accession>
<evidence type="ECO:0000313" key="1">
    <source>
        <dbReference type="EMBL" id="MBE9237589.1"/>
    </source>
</evidence>
<dbReference type="EMBL" id="JADEWB010000105">
    <property type="protein sequence ID" value="MBE9237589.1"/>
    <property type="molecule type" value="Genomic_DNA"/>
</dbReference>
<proteinExistence type="predicted"/>
<dbReference type="Proteomes" id="UP000606776">
    <property type="component" value="Unassembled WGS sequence"/>
</dbReference>
<protein>
    <submittedName>
        <fullName evidence="1">Uncharacterized protein</fullName>
    </submittedName>
</protein>
<sequence>MEQDFKQEVQELKTTIDTLSNNIEQKFSILNEVLSSSFGQISQQITNLSGQQSSIITMSETNVNNDYKSNLSKPQQISKIPNEYFIDYLYIDKKQYSSWLENLRRYNKEMAECRQKQQIQTFCQSANTIIV</sequence>
<organism evidence="1 2">
    <name type="scientific">Sphaerospermopsis aphanizomenoides LEGE 00250</name>
    <dbReference type="NCBI Taxonomy" id="2777972"/>
    <lineage>
        <taxon>Bacteria</taxon>
        <taxon>Bacillati</taxon>
        <taxon>Cyanobacteriota</taxon>
        <taxon>Cyanophyceae</taxon>
        <taxon>Nostocales</taxon>
        <taxon>Aphanizomenonaceae</taxon>
        <taxon>Sphaerospermopsis</taxon>
        <taxon>Sphaerospermopsis aphanizomenoides</taxon>
    </lineage>
</organism>
<reference evidence="1 2" key="1">
    <citation type="submission" date="2020-10" db="EMBL/GenBank/DDBJ databases">
        <authorList>
            <person name="Castelo-Branco R."/>
            <person name="Eusebio N."/>
            <person name="Adriana R."/>
            <person name="Vieira A."/>
            <person name="Brugerolle De Fraissinette N."/>
            <person name="Rezende De Castro R."/>
            <person name="Schneider M.P."/>
            <person name="Vasconcelos V."/>
            <person name="Leao P.N."/>
        </authorList>
    </citation>
    <scope>NUCLEOTIDE SEQUENCE [LARGE SCALE GENOMIC DNA]</scope>
    <source>
        <strain evidence="1 2">LEGE 00250</strain>
    </source>
</reference>
<name>A0ABR9VGG8_9CYAN</name>
<gene>
    <name evidence="1" type="ORF">IQ227_16545</name>
</gene>
<evidence type="ECO:0000313" key="2">
    <source>
        <dbReference type="Proteomes" id="UP000606776"/>
    </source>
</evidence>